<evidence type="ECO:0000313" key="1">
    <source>
        <dbReference type="EMBL" id="GGK06835.1"/>
    </source>
</evidence>
<name>A0A917V0X0_9PSED</name>
<evidence type="ECO:0000313" key="2">
    <source>
        <dbReference type="Proteomes" id="UP000635983"/>
    </source>
</evidence>
<dbReference type="Proteomes" id="UP000635983">
    <property type="component" value="Unassembled WGS sequence"/>
</dbReference>
<sequence>MTFAKQAQSIEAKVWVDLRLGGHCAISGSRVAEKFADGWHGGCRAYAELPAARAPSNDRKSHDVLLFAYMGRRRHDNVPHRLIMNASQLVRRL</sequence>
<accession>A0A917V0X0</accession>
<dbReference type="AlphaFoldDB" id="A0A917V0X0"/>
<comment type="caution">
    <text evidence="1">The sequence shown here is derived from an EMBL/GenBank/DDBJ whole genome shotgun (WGS) entry which is preliminary data.</text>
</comment>
<proteinExistence type="predicted"/>
<gene>
    <name evidence="1" type="ORF">GCM10009304_36310</name>
</gene>
<organism evidence="1 2">
    <name type="scientific">Pseudomonas matsuisoli</name>
    <dbReference type="NCBI Taxonomy" id="1515666"/>
    <lineage>
        <taxon>Bacteria</taxon>
        <taxon>Pseudomonadati</taxon>
        <taxon>Pseudomonadota</taxon>
        <taxon>Gammaproteobacteria</taxon>
        <taxon>Pseudomonadales</taxon>
        <taxon>Pseudomonadaceae</taxon>
        <taxon>Pseudomonas</taxon>
    </lineage>
</organism>
<keyword evidence="2" id="KW-1185">Reference proteome</keyword>
<reference evidence="1" key="2">
    <citation type="submission" date="2020-09" db="EMBL/GenBank/DDBJ databases">
        <authorList>
            <person name="Sun Q."/>
            <person name="Ohkuma M."/>
        </authorList>
    </citation>
    <scope>NUCLEOTIDE SEQUENCE</scope>
    <source>
        <strain evidence="1">JCM 30078</strain>
    </source>
</reference>
<protein>
    <submittedName>
        <fullName evidence="1">Uncharacterized protein</fullName>
    </submittedName>
</protein>
<dbReference type="EMBL" id="BMPO01000009">
    <property type="protein sequence ID" value="GGK06835.1"/>
    <property type="molecule type" value="Genomic_DNA"/>
</dbReference>
<reference evidence="1" key="1">
    <citation type="journal article" date="2014" name="Int. J. Syst. Evol. Microbiol.">
        <title>Complete genome sequence of Corynebacterium casei LMG S-19264T (=DSM 44701T), isolated from a smear-ripened cheese.</title>
        <authorList>
            <consortium name="US DOE Joint Genome Institute (JGI-PGF)"/>
            <person name="Walter F."/>
            <person name="Albersmeier A."/>
            <person name="Kalinowski J."/>
            <person name="Ruckert C."/>
        </authorList>
    </citation>
    <scope>NUCLEOTIDE SEQUENCE</scope>
    <source>
        <strain evidence="1">JCM 30078</strain>
    </source>
</reference>